<evidence type="ECO:0000256" key="6">
    <source>
        <dbReference type="ARBA" id="ARBA00022777"/>
    </source>
</evidence>
<dbReference type="GO" id="GO:0000155">
    <property type="term" value="F:phosphorelay sensor kinase activity"/>
    <property type="evidence" value="ECO:0007669"/>
    <property type="project" value="InterPro"/>
</dbReference>
<dbReference type="GO" id="GO:0005524">
    <property type="term" value="F:ATP binding"/>
    <property type="evidence" value="ECO:0007669"/>
    <property type="project" value="UniProtKB-KW"/>
</dbReference>
<gene>
    <name evidence="12" type="ORF">SAMN06295960_1444</name>
</gene>
<comment type="catalytic activity">
    <reaction evidence="1">
        <text>ATP + protein L-histidine = ADP + protein N-phospho-L-histidine.</text>
        <dbReference type="EC" id="2.7.13.3"/>
    </reaction>
</comment>
<dbReference type="Pfam" id="PF07730">
    <property type="entry name" value="HisKA_3"/>
    <property type="match status" value="1"/>
</dbReference>
<evidence type="ECO:0000259" key="11">
    <source>
        <dbReference type="Pfam" id="PF07730"/>
    </source>
</evidence>
<dbReference type="AlphaFoldDB" id="A0A1X7JCK2"/>
<feature type="domain" description="Signal transduction histidine kinase subgroup 3 dimerisation and phosphoacceptor" evidence="11">
    <location>
        <begin position="186"/>
        <end position="252"/>
    </location>
</feature>
<dbReference type="Pfam" id="PF02518">
    <property type="entry name" value="HATPase_c"/>
    <property type="match status" value="1"/>
</dbReference>
<dbReference type="InterPro" id="IPR036890">
    <property type="entry name" value="HATPase_C_sf"/>
</dbReference>
<dbReference type="Proteomes" id="UP000193834">
    <property type="component" value="Unassembled WGS sequence"/>
</dbReference>
<organism evidence="12 13">
    <name type="scientific">Paenibacillus aquistagni</name>
    <dbReference type="NCBI Taxonomy" id="1852522"/>
    <lineage>
        <taxon>Bacteria</taxon>
        <taxon>Bacillati</taxon>
        <taxon>Bacillota</taxon>
        <taxon>Bacilli</taxon>
        <taxon>Bacillales</taxon>
        <taxon>Paenibacillaceae</taxon>
        <taxon>Paenibacillus</taxon>
    </lineage>
</organism>
<evidence type="ECO:0000256" key="7">
    <source>
        <dbReference type="ARBA" id="ARBA00022840"/>
    </source>
</evidence>
<dbReference type="EC" id="2.7.13.3" evidence="2"/>
<evidence type="ECO:0000256" key="2">
    <source>
        <dbReference type="ARBA" id="ARBA00012438"/>
    </source>
</evidence>
<proteinExistence type="predicted"/>
<keyword evidence="9" id="KW-0472">Membrane</keyword>
<evidence type="ECO:0000256" key="3">
    <source>
        <dbReference type="ARBA" id="ARBA00022553"/>
    </source>
</evidence>
<dbReference type="InterPro" id="IPR011712">
    <property type="entry name" value="Sig_transdc_His_kin_sub3_dim/P"/>
</dbReference>
<accession>A0A1X7JCK2</accession>
<keyword evidence="3" id="KW-0597">Phosphoprotein</keyword>
<reference evidence="12 13" key="1">
    <citation type="submission" date="2017-04" db="EMBL/GenBank/DDBJ databases">
        <authorList>
            <person name="Afonso C.L."/>
            <person name="Miller P.J."/>
            <person name="Scott M.A."/>
            <person name="Spackman E."/>
            <person name="Goraichik I."/>
            <person name="Dimitrov K.M."/>
            <person name="Suarez D.L."/>
            <person name="Swayne D.E."/>
        </authorList>
    </citation>
    <scope>NUCLEOTIDE SEQUENCE [LARGE SCALE GENOMIC DNA]</scope>
    <source>
        <strain evidence="12 13">11</strain>
    </source>
</reference>
<keyword evidence="9" id="KW-1133">Transmembrane helix</keyword>
<dbReference type="Gene3D" id="1.20.5.1930">
    <property type="match status" value="1"/>
</dbReference>
<evidence type="ECO:0000259" key="10">
    <source>
        <dbReference type="Pfam" id="PF02518"/>
    </source>
</evidence>
<evidence type="ECO:0000256" key="1">
    <source>
        <dbReference type="ARBA" id="ARBA00000085"/>
    </source>
</evidence>
<feature type="transmembrane region" description="Helical" evidence="9">
    <location>
        <begin position="62"/>
        <end position="85"/>
    </location>
</feature>
<dbReference type="CDD" id="cd16917">
    <property type="entry name" value="HATPase_UhpB-NarQ-NarX-like"/>
    <property type="match status" value="1"/>
</dbReference>
<dbReference type="PANTHER" id="PTHR24421:SF10">
    <property type="entry name" value="NITRATE_NITRITE SENSOR PROTEIN NARQ"/>
    <property type="match status" value="1"/>
</dbReference>
<protein>
    <recommendedName>
        <fullName evidence="2">histidine kinase</fullName>
        <ecNumber evidence="2">2.7.13.3</ecNumber>
    </recommendedName>
</protein>
<sequence length="375" mass="43484">MPGSLLFALRYLFALLPFTYVLLAEPALASAFSLQHYWLLFLLFLTSIELRRQFPRFTLIGLILETTIVLWLTYDVSALLSLLWISSLLSSERSDVVTLMRSLLFAGWLAFNIVLFDSDTTWLVLFNLVVGLAISFQWYRLKMETEQQLQRMEYDHLRGHNYELEQARQEMIQFSRMVEMVAQMEERSRIAHDLHDELGHQLVRLKMMMDASVEVIEVKPEESKKLFLVVRDQLSDSMELMRATVQRLKPRQMNTKSYSLKHLIEEYRDAPVAIHYSMSGQPIEMYPSMEITFYRNAKEAIANAIRHGHATIITLHLHFDQRHIVLEVRNNGCIPDHIKLGMGLQGMKDRAETLGGKVEVATAPEVTVRTELPIL</sequence>
<name>A0A1X7JCK2_9BACL</name>
<evidence type="ECO:0000313" key="13">
    <source>
        <dbReference type="Proteomes" id="UP000193834"/>
    </source>
</evidence>
<keyword evidence="4" id="KW-0808">Transferase</keyword>
<evidence type="ECO:0000256" key="8">
    <source>
        <dbReference type="ARBA" id="ARBA00023012"/>
    </source>
</evidence>
<dbReference type="PANTHER" id="PTHR24421">
    <property type="entry name" value="NITRATE/NITRITE SENSOR PROTEIN NARX-RELATED"/>
    <property type="match status" value="1"/>
</dbReference>
<keyword evidence="9" id="KW-0812">Transmembrane</keyword>
<evidence type="ECO:0000256" key="5">
    <source>
        <dbReference type="ARBA" id="ARBA00022741"/>
    </source>
</evidence>
<keyword evidence="5" id="KW-0547">Nucleotide-binding</keyword>
<evidence type="ECO:0000256" key="9">
    <source>
        <dbReference type="SAM" id="Phobius"/>
    </source>
</evidence>
<dbReference type="STRING" id="1852522.SAMN06295960_1444"/>
<keyword evidence="8" id="KW-0902">Two-component regulatory system</keyword>
<feature type="domain" description="Histidine kinase/HSP90-like ATPase" evidence="10">
    <location>
        <begin position="294"/>
        <end position="373"/>
    </location>
</feature>
<evidence type="ECO:0000256" key="4">
    <source>
        <dbReference type="ARBA" id="ARBA00022679"/>
    </source>
</evidence>
<dbReference type="SUPFAM" id="SSF55874">
    <property type="entry name" value="ATPase domain of HSP90 chaperone/DNA topoisomerase II/histidine kinase"/>
    <property type="match status" value="1"/>
</dbReference>
<dbReference type="OrthoDB" id="199946at2"/>
<keyword evidence="13" id="KW-1185">Reference proteome</keyword>
<feature type="transmembrane region" description="Helical" evidence="9">
    <location>
        <begin position="122"/>
        <end position="139"/>
    </location>
</feature>
<dbReference type="Gene3D" id="3.30.565.10">
    <property type="entry name" value="Histidine kinase-like ATPase, C-terminal domain"/>
    <property type="match status" value="1"/>
</dbReference>
<keyword evidence="6 12" id="KW-0418">Kinase</keyword>
<keyword evidence="7" id="KW-0067">ATP-binding</keyword>
<dbReference type="RefSeq" id="WP_085493585.1">
    <property type="nucleotide sequence ID" value="NZ_FXAZ01000001.1"/>
</dbReference>
<dbReference type="GO" id="GO:0046983">
    <property type="term" value="F:protein dimerization activity"/>
    <property type="evidence" value="ECO:0007669"/>
    <property type="project" value="InterPro"/>
</dbReference>
<feature type="transmembrane region" description="Helical" evidence="9">
    <location>
        <begin position="97"/>
        <end position="115"/>
    </location>
</feature>
<dbReference type="GO" id="GO:0016020">
    <property type="term" value="C:membrane"/>
    <property type="evidence" value="ECO:0007669"/>
    <property type="project" value="InterPro"/>
</dbReference>
<dbReference type="InterPro" id="IPR050482">
    <property type="entry name" value="Sensor_HK_TwoCompSys"/>
</dbReference>
<dbReference type="EMBL" id="FXAZ01000001">
    <property type="protein sequence ID" value="SMG25599.1"/>
    <property type="molecule type" value="Genomic_DNA"/>
</dbReference>
<evidence type="ECO:0000313" key="12">
    <source>
        <dbReference type="EMBL" id="SMG25599.1"/>
    </source>
</evidence>
<dbReference type="InterPro" id="IPR003594">
    <property type="entry name" value="HATPase_dom"/>
</dbReference>
<feature type="transmembrane region" description="Helical" evidence="9">
    <location>
        <begin position="34"/>
        <end position="50"/>
    </location>
</feature>